<name>A0A8J5CRX5_CHIOP</name>
<dbReference type="Proteomes" id="UP000770661">
    <property type="component" value="Unassembled WGS sequence"/>
</dbReference>
<proteinExistence type="predicted"/>
<evidence type="ECO:0000313" key="2">
    <source>
        <dbReference type="Proteomes" id="UP000770661"/>
    </source>
</evidence>
<keyword evidence="2" id="KW-1185">Reference proteome</keyword>
<evidence type="ECO:0000313" key="1">
    <source>
        <dbReference type="EMBL" id="KAG0730248.1"/>
    </source>
</evidence>
<dbReference type="EMBL" id="JACEEZ010000350">
    <property type="protein sequence ID" value="KAG0730248.1"/>
    <property type="molecule type" value="Genomic_DNA"/>
</dbReference>
<sequence length="198" mass="22934">MAEHCSSKKQEMENRNLLVLVNNVAPRVSAEKEAKPPITAFQTFGGINEKKSGKATEKVGQAFVMFWVHSGCSERTQHLQIFIPIAPRTRRMLPERFPYMPYAPTMLPEYFPNTHGRHIRMVDEYYFEHAQQIFGATKCRSVCIRTEPNSQCAPRTHRMLPEYDPFAPRTPKFLFGKQTEWHSAQCERANRPVLHVSK</sequence>
<comment type="caution">
    <text evidence="1">The sequence shown here is derived from an EMBL/GenBank/DDBJ whole genome shotgun (WGS) entry which is preliminary data.</text>
</comment>
<accession>A0A8J5CRX5</accession>
<dbReference type="AlphaFoldDB" id="A0A8J5CRX5"/>
<reference evidence="1" key="1">
    <citation type="submission" date="2020-07" db="EMBL/GenBank/DDBJ databases">
        <title>The High-quality genome of the commercially important snow crab, Chionoecetes opilio.</title>
        <authorList>
            <person name="Jeong J.-H."/>
            <person name="Ryu S."/>
        </authorList>
    </citation>
    <scope>NUCLEOTIDE SEQUENCE</scope>
    <source>
        <strain evidence="1">MADBK_172401_WGS</strain>
        <tissue evidence="1">Digestive gland</tissue>
    </source>
</reference>
<organism evidence="1 2">
    <name type="scientific">Chionoecetes opilio</name>
    <name type="common">Atlantic snow crab</name>
    <name type="synonym">Cancer opilio</name>
    <dbReference type="NCBI Taxonomy" id="41210"/>
    <lineage>
        <taxon>Eukaryota</taxon>
        <taxon>Metazoa</taxon>
        <taxon>Ecdysozoa</taxon>
        <taxon>Arthropoda</taxon>
        <taxon>Crustacea</taxon>
        <taxon>Multicrustacea</taxon>
        <taxon>Malacostraca</taxon>
        <taxon>Eumalacostraca</taxon>
        <taxon>Eucarida</taxon>
        <taxon>Decapoda</taxon>
        <taxon>Pleocyemata</taxon>
        <taxon>Brachyura</taxon>
        <taxon>Eubrachyura</taxon>
        <taxon>Majoidea</taxon>
        <taxon>Majidae</taxon>
        <taxon>Chionoecetes</taxon>
    </lineage>
</organism>
<protein>
    <submittedName>
        <fullName evidence="1">Uncharacterized protein</fullName>
    </submittedName>
</protein>
<gene>
    <name evidence="1" type="ORF">GWK47_028641</name>
</gene>